<reference evidence="2" key="1">
    <citation type="submission" date="2015-04" db="UniProtKB">
        <authorList>
            <consortium name="EnsemblPlants"/>
        </authorList>
    </citation>
    <scope>IDENTIFICATION</scope>
</reference>
<keyword evidence="3" id="KW-1185">Reference proteome</keyword>
<feature type="region of interest" description="Disordered" evidence="1">
    <location>
        <begin position="1"/>
        <end position="88"/>
    </location>
</feature>
<sequence>MERLTGERRGAGSDGGFSRADGGCGGSRDGERGSVDAAARPGSRRERKGKRGEECLTVSLPAWGKTTANGDGGRRKDDGDGRTGSGRT</sequence>
<reference evidence="2" key="2">
    <citation type="submission" date="2018-05" db="EMBL/GenBank/DDBJ databases">
        <title>OmerRS3 (Oryza meridionalis Reference Sequence Version 3).</title>
        <authorList>
            <person name="Zhang J."/>
            <person name="Kudrna D."/>
            <person name="Lee S."/>
            <person name="Talag J."/>
            <person name="Welchert J."/>
            <person name="Wing R.A."/>
        </authorList>
    </citation>
    <scope>NUCLEOTIDE SEQUENCE [LARGE SCALE GENOMIC DNA]</scope>
    <source>
        <strain evidence="2">cv. OR44</strain>
    </source>
</reference>
<proteinExistence type="predicted"/>
<dbReference type="HOGENOM" id="CLU_183305_0_0_1"/>
<dbReference type="Gramene" id="OMERI12G07660.1">
    <property type="protein sequence ID" value="OMERI12G07660.1"/>
    <property type="gene ID" value="OMERI12G07660"/>
</dbReference>
<protein>
    <submittedName>
        <fullName evidence="2">Uncharacterized protein</fullName>
    </submittedName>
</protein>
<organism evidence="2">
    <name type="scientific">Oryza meridionalis</name>
    <dbReference type="NCBI Taxonomy" id="40149"/>
    <lineage>
        <taxon>Eukaryota</taxon>
        <taxon>Viridiplantae</taxon>
        <taxon>Streptophyta</taxon>
        <taxon>Embryophyta</taxon>
        <taxon>Tracheophyta</taxon>
        <taxon>Spermatophyta</taxon>
        <taxon>Magnoliopsida</taxon>
        <taxon>Liliopsida</taxon>
        <taxon>Poales</taxon>
        <taxon>Poaceae</taxon>
        <taxon>BOP clade</taxon>
        <taxon>Oryzoideae</taxon>
        <taxon>Oryzeae</taxon>
        <taxon>Oryzinae</taxon>
        <taxon>Oryza</taxon>
    </lineage>
</organism>
<feature type="compositionally biased region" description="Basic and acidic residues" evidence="1">
    <location>
        <begin position="72"/>
        <end position="81"/>
    </location>
</feature>
<accession>A0A0E0FBW4</accession>
<feature type="compositionally biased region" description="Basic and acidic residues" evidence="1">
    <location>
        <begin position="1"/>
        <end position="11"/>
    </location>
</feature>
<dbReference type="EnsemblPlants" id="OMERI12G07660.1">
    <property type="protein sequence ID" value="OMERI12G07660.1"/>
    <property type="gene ID" value="OMERI12G07660"/>
</dbReference>
<evidence type="ECO:0000313" key="2">
    <source>
        <dbReference type="EnsemblPlants" id="OMERI12G07660.1"/>
    </source>
</evidence>
<evidence type="ECO:0000256" key="1">
    <source>
        <dbReference type="SAM" id="MobiDB-lite"/>
    </source>
</evidence>
<evidence type="ECO:0000313" key="3">
    <source>
        <dbReference type="Proteomes" id="UP000008021"/>
    </source>
</evidence>
<dbReference type="AlphaFoldDB" id="A0A0E0FBW4"/>
<dbReference type="Proteomes" id="UP000008021">
    <property type="component" value="Chromosome 12"/>
</dbReference>
<name>A0A0E0FBW4_9ORYZ</name>